<comment type="caution">
    <text evidence="3">The sequence shown here is derived from an EMBL/GenBank/DDBJ whole genome shotgun (WGS) entry which is preliminary data.</text>
</comment>
<feature type="coiled-coil region" evidence="1">
    <location>
        <begin position="322"/>
        <end position="372"/>
    </location>
</feature>
<gene>
    <name evidence="3" type="ORF">Plil01_000185400</name>
</gene>
<proteinExistence type="predicted"/>
<feature type="region of interest" description="Disordered" evidence="2">
    <location>
        <begin position="265"/>
        <end position="316"/>
    </location>
</feature>
<dbReference type="EMBL" id="BSXW01000064">
    <property type="protein sequence ID" value="GMF11114.1"/>
    <property type="molecule type" value="Genomic_DNA"/>
</dbReference>
<protein>
    <submittedName>
        <fullName evidence="3">Unnamed protein product</fullName>
    </submittedName>
</protein>
<feature type="compositionally biased region" description="Basic and acidic residues" evidence="2">
    <location>
        <begin position="299"/>
        <end position="311"/>
    </location>
</feature>
<dbReference type="OrthoDB" id="94154at2759"/>
<accession>A0A9W6WPP8</accession>
<evidence type="ECO:0000313" key="3">
    <source>
        <dbReference type="EMBL" id="GMF11114.1"/>
    </source>
</evidence>
<organism evidence="3 4">
    <name type="scientific">Phytophthora lilii</name>
    <dbReference type="NCBI Taxonomy" id="2077276"/>
    <lineage>
        <taxon>Eukaryota</taxon>
        <taxon>Sar</taxon>
        <taxon>Stramenopiles</taxon>
        <taxon>Oomycota</taxon>
        <taxon>Peronosporomycetes</taxon>
        <taxon>Peronosporales</taxon>
        <taxon>Peronosporaceae</taxon>
        <taxon>Phytophthora</taxon>
    </lineage>
</organism>
<name>A0A9W6WPP8_9STRA</name>
<dbReference type="AlphaFoldDB" id="A0A9W6WPP8"/>
<keyword evidence="4" id="KW-1185">Reference proteome</keyword>
<evidence type="ECO:0000256" key="1">
    <source>
        <dbReference type="SAM" id="Coils"/>
    </source>
</evidence>
<dbReference type="Proteomes" id="UP001165083">
    <property type="component" value="Unassembled WGS sequence"/>
</dbReference>
<reference evidence="3" key="1">
    <citation type="submission" date="2023-04" db="EMBL/GenBank/DDBJ databases">
        <title>Phytophthora lilii NBRC 32176.</title>
        <authorList>
            <person name="Ichikawa N."/>
            <person name="Sato H."/>
            <person name="Tonouchi N."/>
        </authorList>
    </citation>
    <scope>NUCLEOTIDE SEQUENCE</scope>
    <source>
        <strain evidence="3">NBRC 32176</strain>
    </source>
</reference>
<evidence type="ECO:0000256" key="2">
    <source>
        <dbReference type="SAM" id="MobiDB-lite"/>
    </source>
</evidence>
<keyword evidence="1" id="KW-0175">Coiled coil</keyword>
<feature type="region of interest" description="Disordered" evidence="2">
    <location>
        <begin position="92"/>
        <end position="134"/>
    </location>
</feature>
<feature type="compositionally biased region" description="Polar residues" evidence="2">
    <location>
        <begin position="110"/>
        <end position="125"/>
    </location>
</feature>
<sequence length="490" mass="56017">MGWSDRRKVDYEKRKLHLVMSKCFPHLNAQDFYVNVLQAVLARDLPKTVQPCFDELLQKIDENGVVLYRCAYNAQTGRVHWVHNWHWSSRRHHASPKEESPAPKRAKSPAVSSATAAISGSSRPPTSKLHQRNNANEFLLTPRFSLPKKTWYRLKCHRVRCTRVNLFLVVHTNQMTPNWLQSSQRRSRAPQRRTLPTDSIRRPSYCEAVARAALSSLSRIGRAGVGSMESTSAVALPASDLPACWTPTDQRIMEHLLLDQSDFEDHRDAAKQDAASSPRTVELNRASEKQKRSPSKGPATDKTKQVEEERRARHRAVQRRFIQRKKAEAERTKLLAQSLERKYRYLEISAEERDLKVENRELQDRVEAASAAVPTVPHVDPVQLLVQLVREFYEPPTPQVLASVQLNAQQEYELSRRDDSFKSSGASIMGWSDFRKVEESSVKFVLSKGFPNVRALDLMNLTWETLSTPSTYAKFFSPAFPIKVCVFSAF</sequence>
<evidence type="ECO:0000313" key="4">
    <source>
        <dbReference type="Proteomes" id="UP001165083"/>
    </source>
</evidence>